<dbReference type="Gene3D" id="2.60.120.10">
    <property type="entry name" value="Jelly Rolls"/>
    <property type="match status" value="1"/>
</dbReference>
<feature type="domain" description="DUF985" evidence="1">
    <location>
        <begin position="1"/>
        <end position="89"/>
    </location>
</feature>
<dbReference type="InterPro" id="IPR039935">
    <property type="entry name" value="YML079W-like"/>
</dbReference>
<accession>A0A4S4M3G4</accession>
<gene>
    <name evidence="2" type="ORF">EW146_g1552</name>
</gene>
<dbReference type="EMBL" id="SGPL01000039">
    <property type="protein sequence ID" value="THH19652.1"/>
    <property type="molecule type" value="Genomic_DNA"/>
</dbReference>
<protein>
    <recommendedName>
        <fullName evidence="1">DUF985 domain-containing protein</fullName>
    </recommendedName>
</protein>
<evidence type="ECO:0000259" key="1">
    <source>
        <dbReference type="Pfam" id="PF06172"/>
    </source>
</evidence>
<reference evidence="2 3" key="1">
    <citation type="submission" date="2019-02" db="EMBL/GenBank/DDBJ databases">
        <title>Genome sequencing of the rare red list fungi Bondarzewia mesenterica.</title>
        <authorList>
            <person name="Buettner E."/>
            <person name="Kellner H."/>
        </authorList>
    </citation>
    <scope>NUCLEOTIDE SEQUENCE [LARGE SCALE GENOMIC DNA]</scope>
    <source>
        <strain evidence="2 3">DSM 108281</strain>
    </source>
</reference>
<dbReference type="AlphaFoldDB" id="A0A4S4M3G4"/>
<evidence type="ECO:0000313" key="2">
    <source>
        <dbReference type="EMBL" id="THH19652.1"/>
    </source>
</evidence>
<dbReference type="OrthoDB" id="6614653at2759"/>
<dbReference type="Pfam" id="PF06172">
    <property type="entry name" value="Cupin_5"/>
    <property type="match status" value="1"/>
</dbReference>
<sequence length="121" mass="13653">MHVLHQGRAEYTLITPVPGSAPHIAHVIMGTNVTAGETRQLVVGTGVWKVSRIPDADVQDARTAEQRARTGCLITEVVTPGFHWEDHQYLTREALADLLRFDERREERVKELLPFVKPPHL</sequence>
<evidence type="ECO:0000313" key="3">
    <source>
        <dbReference type="Proteomes" id="UP000310158"/>
    </source>
</evidence>
<dbReference type="PANTHER" id="PTHR33387:SF3">
    <property type="entry name" value="DUF985 DOMAIN-CONTAINING PROTEIN"/>
    <property type="match status" value="1"/>
</dbReference>
<comment type="caution">
    <text evidence="2">The sequence shown here is derived from an EMBL/GenBank/DDBJ whole genome shotgun (WGS) entry which is preliminary data.</text>
</comment>
<keyword evidence="3" id="KW-1185">Reference proteome</keyword>
<dbReference type="InterPro" id="IPR014710">
    <property type="entry name" value="RmlC-like_jellyroll"/>
</dbReference>
<proteinExistence type="predicted"/>
<dbReference type="InterPro" id="IPR011051">
    <property type="entry name" value="RmlC_Cupin_sf"/>
</dbReference>
<dbReference type="Proteomes" id="UP000310158">
    <property type="component" value="Unassembled WGS sequence"/>
</dbReference>
<organism evidence="2 3">
    <name type="scientific">Bondarzewia mesenterica</name>
    <dbReference type="NCBI Taxonomy" id="1095465"/>
    <lineage>
        <taxon>Eukaryota</taxon>
        <taxon>Fungi</taxon>
        <taxon>Dikarya</taxon>
        <taxon>Basidiomycota</taxon>
        <taxon>Agaricomycotina</taxon>
        <taxon>Agaricomycetes</taxon>
        <taxon>Russulales</taxon>
        <taxon>Bondarzewiaceae</taxon>
        <taxon>Bondarzewia</taxon>
    </lineage>
</organism>
<name>A0A4S4M3G4_9AGAM</name>
<dbReference type="InterPro" id="IPR009327">
    <property type="entry name" value="Cupin_DUF985"/>
</dbReference>
<dbReference type="SUPFAM" id="SSF51182">
    <property type="entry name" value="RmlC-like cupins"/>
    <property type="match status" value="1"/>
</dbReference>
<dbReference type="PANTHER" id="PTHR33387">
    <property type="entry name" value="RMLC-LIKE JELLY ROLL FOLD PROTEIN"/>
    <property type="match status" value="1"/>
</dbReference>